<keyword evidence="4" id="KW-1185">Reference proteome</keyword>
<organism evidence="3 4">
    <name type="scientific">Methanobrevibacter arboriphilus JCM 13429 = DSM 1125</name>
    <dbReference type="NCBI Taxonomy" id="1300164"/>
    <lineage>
        <taxon>Archaea</taxon>
        <taxon>Methanobacteriati</taxon>
        <taxon>Methanobacteriota</taxon>
        <taxon>Methanomada group</taxon>
        <taxon>Methanobacteria</taxon>
        <taxon>Methanobacteriales</taxon>
        <taxon>Methanobacteriaceae</taxon>
        <taxon>Methanobrevibacter</taxon>
    </lineage>
</organism>
<dbReference type="EMBL" id="JXMW01000001">
    <property type="protein sequence ID" value="OQD59852.1"/>
    <property type="molecule type" value="Genomic_DNA"/>
</dbReference>
<dbReference type="GO" id="GO:0005524">
    <property type="term" value="F:ATP binding"/>
    <property type="evidence" value="ECO:0007669"/>
    <property type="project" value="InterPro"/>
</dbReference>
<keyword evidence="3" id="KW-0378">Hydrolase</keyword>
<accession>A0A1V6N5G2</accession>
<dbReference type="Pfam" id="PF13304">
    <property type="entry name" value="AAA_21"/>
    <property type="match status" value="1"/>
</dbReference>
<name>A0A1V6N5G2_METAZ</name>
<dbReference type="InterPro" id="IPR027417">
    <property type="entry name" value="P-loop_NTPase"/>
</dbReference>
<proteinExistence type="predicted"/>
<dbReference type="PANTHER" id="PTHR43581">
    <property type="entry name" value="ATP/GTP PHOSPHATASE"/>
    <property type="match status" value="1"/>
</dbReference>
<dbReference type="AlphaFoldDB" id="A0A1V6N5G2"/>
<dbReference type="Pfam" id="PF20469">
    <property type="entry name" value="OLD-like_TOPRIM"/>
    <property type="match status" value="1"/>
</dbReference>
<evidence type="ECO:0000259" key="1">
    <source>
        <dbReference type="Pfam" id="PF13304"/>
    </source>
</evidence>
<gene>
    <name evidence="3" type="ORF">MBBAR_1c02610</name>
</gene>
<keyword evidence="3" id="KW-0540">Nuclease</keyword>
<dbReference type="Gene3D" id="3.40.50.300">
    <property type="entry name" value="P-loop containing nucleotide triphosphate hydrolases"/>
    <property type="match status" value="1"/>
</dbReference>
<feature type="domain" description="ATPase AAA-type core" evidence="1">
    <location>
        <begin position="25"/>
        <end position="327"/>
    </location>
</feature>
<dbReference type="SUPFAM" id="SSF52540">
    <property type="entry name" value="P-loop containing nucleoside triphosphate hydrolases"/>
    <property type="match status" value="1"/>
</dbReference>
<keyword evidence="3" id="KW-0255">Endonuclease</keyword>
<dbReference type="CDD" id="cd01026">
    <property type="entry name" value="TOPRIM_OLD"/>
    <property type="match status" value="1"/>
</dbReference>
<protein>
    <submittedName>
        <fullName evidence="3">Putative endonuclease</fullName>
    </submittedName>
</protein>
<dbReference type="RefSeq" id="WP_080459472.1">
    <property type="nucleotide sequence ID" value="NZ_JXMW01000001.1"/>
</dbReference>
<evidence type="ECO:0000259" key="2">
    <source>
        <dbReference type="Pfam" id="PF20469"/>
    </source>
</evidence>
<dbReference type="InterPro" id="IPR051396">
    <property type="entry name" value="Bact_Antivir_Def_Nuclease"/>
</dbReference>
<dbReference type="PANTHER" id="PTHR43581:SF4">
    <property type="entry name" value="ATP_GTP PHOSPHATASE"/>
    <property type="match status" value="1"/>
</dbReference>
<feature type="domain" description="OLD protein-like TOPRIM" evidence="2">
    <location>
        <begin position="372"/>
        <end position="437"/>
    </location>
</feature>
<dbReference type="InterPro" id="IPR003959">
    <property type="entry name" value="ATPase_AAA_core"/>
</dbReference>
<dbReference type="OrthoDB" id="71628at2157"/>
<evidence type="ECO:0000313" key="4">
    <source>
        <dbReference type="Proteomes" id="UP000191661"/>
    </source>
</evidence>
<evidence type="ECO:0000313" key="3">
    <source>
        <dbReference type="EMBL" id="OQD59852.1"/>
    </source>
</evidence>
<reference evidence="3 4" key="1">
    <citation type="submission" date="2014-12" db="EMBL/GenBank/DDBJ databases">
        <title>Genome sequence of Methanobrevibacter arboriphilicus DH1, DSM1125.</title>
        <authorList>
            <person name="Poehlein A."/>
            <person name="Thauer R.K."/>
            <person name="Seedorf H."/>
            <person name="Daniel R."/>
        </authorList>
    </citation>
    <scope>NUCLEOTIDE SEQUENCE [LARGE SCALE GENOMIC DNA]</scope>
    <source>
        <strain evidence="3 4">DH1</strain>
    </source>
</reference>
<sequence length="571" mass="65871">MKITETKIRNFRNLDGMNLKLNPKMNFLVGGNGYGKTNFLELLNNILNRKTFRETDFKEINSPIEVDFSLKLEDSEIGIFEDLFCPTDKNIININASMNFEDEKIQYTNTDTNQDIFWKNLDYINYINYGSMRNPSDELSFYKNRGVGKFLNFMVERVVDNKSPEDIIQNDSMDEIVDELNSHFEKIKIFSDLGIKTAIETDIVDLVRRSLTMIDLNEFNISNSGDGTQYSIVILLSLIDYLLKITKLNNSKYFVDENGEKTIFLILGLDEPETHLNPYKQRYLIKYIKNILCNREIQFSSLISDIFGIDKICGQGIIITHSPNILNDDYKSLIRFYQENKQTKSISGSSLNLDDTIEKQLRLTFPFVKEAFFSKAVMIVEGSSEYGSIPVFAKNENIDLDKKGICIVSAGGADGIPNISKLLNNFSIKNIGIMDKDKGHIKDKNADLKLYITDFDDFEDEIFECVEISKIINFIKNDYTGRNKKIKNLKNDINKLELFPTIMSNDKDTICENILNHCEDIEKNDLKEPFIKFISGKNKNIKFSREISLSIEKTPDFYSRMLSKVERLSDE</sequence>
<dbReference type="GO" id="GO:0004519">
    <property type="term" value="F:endonuclease activity"/>
    <property type="evidence" value="ECO:0007669"/>
    <property type="project" value="UniProtKB-KW"/>
</dbReference>
<comment type="caution">
    <text evidence="3">The sequence shown here is derived from an EMBL/GenBank/DDBJ whole genome shotgun (WGS) entry which is preliminary data.</text>
</comment>
<dbReference type="Proteomes" id="UP000191661">
    <property type="component" value="Unassembled WGS sequence"/>
</dbReference>
<dbReference type="InterPro" id="IPR034139">
    <property type="entry name" value="TOPRIM_OLD"/>
</dbReference>
<dbReference type="GO" id="GO:0016887">
    <property type="term" value="F:ATP hydrolysis activity"/>
    <property type="evidence" value="ECO:0007669"/>
    <property type="project" value="InterPro"/>
</dbReference>